<dbReference type="AlphaFoldDB" id="A0A9P8ERR5"/>
<proteinExistence type="predicted"/>
<comment type="caution">
    <text evidence="2">The sequence shown here is derived from an EMBL/GenBank/DDBJ whole genome shotgun (WGS) entry which is preliminary data.</text>
</comment>
<reference evidence="2" key="1">
    <citation type="journal article" date="2021" name="J Fungi (Basel)">
        <title>Virulence traits and population genomics of the black yeast Aureobasidium melanogenum.</title>
        <authorList>
            <person name="Cernosa A."/>
            <person name="Sun X."/>
            <person name="Gostincar C."/>
            <person name="Fang C."/>
            <person name="Gunde-Cimerman N."/>
            <person name="Song Z."/>
        </authorList>
    </citation>
    <scope>NUCLEOTIDE SEQUENCE</scope>
    <source>
        <strain evidence="2">EXF-9911</strain>
    </source>
</reference>
<dbReference type="InterPro" id="IPR001810">
    <property type="entry name" value="F-box_dom"/>
</dbReference>
<accession>A0A9P8ERR5</accession>
<evidence type="ECO:0000313" key="2">
    <source>
        <dbReference type="EMBL" id="KAG9697820.1"/>
    </source>
</evidence>
<gene>
    <name evidence="2" type="ORF">KCU76_g2718</name>
</gene>
<feature type="domain" description="F-box" evidence="1">
    <location>
        <begin position="8"/>
        <end position="56"/>
    </location>
</feature>
<feature type="non-terminal residue" evidence="2">
    <location>
        <position position="371"/>
    </location>
</feature>
<dbReference type="InterPro" id="IPR036047">
    <property type="entry name" value="F-box-like_dom_sf"/>
</dbReference>
<sequence>MDTSPPTAFRIKDLPPEIFKLVMKNVDRSALVATRSTCKYFKEETDDRFDTTFLTDLESNLTQSKLESLLWLSQQSRPARHIKSLLFAIDDDYTAEPHHRLINRIINNLNSFSSSVTLGVASQQWNHADLWEHCRDMDHFLNFSLVPLRHVINVNTWKIVVRIHDLRGTDWTLQDCFSEIGEVIGGVVSGNVTLRQGINLEIHDGAGDPVRHVQVTNNGIRHGTLKNFDCEMLDNYNRICSLEDAAFTDLWKPKTLTIKDSVFLQETLRLSINRNPFLRHLIIENVRVRREFDPFDDVIEPADWIETLQMLQLGHLDSCRLVNLRDGNDDFFVEGVWEFTATPYRSVSNAIAGLIENVQRARSLKDEAEAQ</sequence>
<name>A0A9P8ERR5_AURME</name>
<dbReference type="SUPFAM" id="SSF81383">
    <property type="entry name" value="F-box domain"/>
    <property type="match status" value="1"/>
</dbReference>
<protein>
    <recommendedName>
        <fullName evidence="1">F-box domain-containing protein</fullName>
    </recommendedName>
</protein>
<dbReference type="OrthoDB" id="3858470at2759"/>
<dbReference type="PROSITE" id="PS50181">
    <property type="entry name" value="FBOX"/>
    <property type="match status" value="1"/>
</dbReference>
<reference evidence="2" key="2">
    <citation type="submission" date="2021-08" db="EMBL/GenBank/DDBJ databases">
        <authorList>
            <person name="Gostincar C."/>
            <person name="Sun X."/>
            <person name="Song Z."/>
            <person name="Gunde-Cimerman N."/>
        </authorList>
    </citation>
    <scope>NUCLEOTIDE SEQUENCE</scope>
    <source>
        <strain evidence="2">EXF-9911</strain>
    </source>
</reference>
<dbReference type="EMBL" id="JAHFXF010000067">
    <property type="protein sequence ID" value="KAG9697820.1"/>
    <property type="molecule type" value="Genomic_DNA"/>
</dbReference>
<evidence type="ECO:0000259" key="1">
    <source>
        <dbReference type="PROSITE" id="PS50181"/>
    </source>
</evidence>
<organism evidence="2 3">
    <name type="scientific">Aureobasidium melanogenum</name>
    <name type="common">Aureobasidium pullulans var. melanogenum</name>
    <dbReference type="NCBI Taxonomy" id="46634"/>
    <lineage>
        <taxon>Eukaryota</taxon>
        <taxon>Fungi</taxon>
        <taxon>Dikarya</taxon>
        <taxon>Ascomycota</taxon>
        <taxon>Pezizomycotina</taxon>
        <taxon>Dothideomycetes</taxon>
        <taxon>Dothideomycetidae</taxon>
        <taxon>Dothideales</taxon>
        <taxon>Saccotheciaceae</taxon>
        <taxon>Aureobasidium</taxon>
    </lineage>
</organism>
<dbReference type="Proteomes" id="UP000779574">
    <property type="component" value="Unassembled WGS sequence"/>
</dbReference>
<evidence type="ECO:0000313" key="3">
    <source>
        <dbReference type="Proteomes" id="UP000779574"/>
    </source>
</evidence>